<dbReference type="GeneID" id="116293650"/>
<keyword evidence="6" id="KW-0687">Ribonucleoprotein</keyword>
<dbReference type="GO" id="GO:0003735">
    <property type="term" value="F:structural constituent of ribosome"/>
    <property type="evidence" value="ECO:0007669"/>
    <property type="project" value="InterPro"/>
</dbReference>
<evidence type="ECO:0000256" key="4">
    <source>
        <dbReference type="ARBA" id="ARBA00022980"/>
    </source>
</evidence>
<dbReference type="Proteomes" id="UP000515163">
    <property type="component" value="Unplaced"/>
</dbReference>
<organism evidence="10 11">
    <name type="scientific">Actinia tenebrosa</name>
    <name type="common">Australian red waratah sea anemone</name>
    <dbReference type="NCBI Taxonomy" id="6105"/>
    <lineage>
        <taxon>Eukaryota</taxon>
        <taxon>Metazoa</taxon>
        <taxon>Cnidaria</taxon>
        <taxon>Anthozoa</taxon>
        <taxon>Hexacorallia</taxon>
        <taxon>Actiniaria</taxon>
        <taxon>Actiniidae</taxon>
        <taxon>Actinia</taxon>
    </lineage>
</organism>
<evidence type="ECO:0000256" key="7">
    <source>
        <dbReference type="ARBA" id="ARBA00035133"/>
    </source>
</evidence>
<evidence type="ECO:0000256" key="5">
    <source>
        <dbReference type="ARBA" id="ARBA00023128"/>
    </source>
</evidence>
<dbReference type="GO" id="GO:0005763">
    <property type="term" value="C:mitochondrial small ribosomal subunit"/>
    <property type="evidence" value="ECO:0007669"/>
    <property type="project" value="InterPro"/>
</dbReference>
<feature type="region of interest" description="Disordered" evidence="9">
    <location>
        <begin position="94"/>
        <end position="121"/>
    </location>
</feature>
<dbReference type="AlphaFoldDB" id="A0A6P8HKR0"/>
<dbReference type="InParanoid" id="A0A6P8HKR0"/>
<accession>A0A6P8HKR0</accession>
<evidence type="ECO:0000256" key="1">
    <source>
        <dbReference type="ARBA" id="ARBA00004173"/>
    </source>
</evidence>
<dbReference type="KEGG" id="aten:116293650"/>
<evidence type="ECO:0000256" key="8">
    <source>
        <dbReference type="ARBA" id="ARBA00035363"/>
    </source>
</evidence>
<evidence type="ECO:0000313" key="10">
    <source>
        <dbReference type="Proteomes" id="UP000515163"/>
    </source>
</evidence>
<sequence length="370" mass="41780">MSLLSRAFCTRYFKPTSFQRIAPIRYHRAYSTGSSDGGDKPSKSGISSLLSSLKRKDKNGDLKEILQRGKQLKEPQKDTLETVIGNENRVKSVAAEGSVKSSMERLSQSSVLSEDDVKAGTRDERLNARETPIPSPPFETTKTSDVSDTMKKMLKKDAANPTLSPEIHGKLKSILSKLKIDSAQTNLSKDIIGAAKSWGRVSPRYRKDIVSDYKMQSRKEALQVTREISLTDGARFNLFDNIFGHSVASKEPPSKLSLLEGIEMEMLLRYEALDQRNDFISLIEIADKQWKFPVDNEVCKVEEESVSFEEHVFLGYLLDGFPKKGPVRRFMELVINGLEQNPHMTVAQKKGQVEWFKEYFDNIPEGDLSF</sequence>
<protein>
    <recommendedName>
        <fullName evidence="7">Small ribosomal subunit protein mS31</fullName>
    </recommendedName>
    <alternativeName>
        <fullName evidence="8">28S ribosomal protein S31, mitochondrial</fullName>
    </alternativeName>
</protein>
<name>A0A6P8HKR0_ACTTE</name>
<reference evidence="11" key="1">
    <citation type="submission" date="2025-08" db="UniProtKB">
        <authorList>
            <consortium name="RefSeq"/>
        </authorList>
    </citation>
    <scope>IDENTIFICATION</scope>
    <source>
        <tissue evidence="11">Tentacle</tissue>
    </source>
</reference>
<feature type="compositionally biased region" description="Polar residues" evidence="9">
    <location>
        <begin position="99"/>
        <end position="112"/>
    </location>
</feature>
<keyword evidence="4" id="KW-0689">Ribosomal protein</keyword>
<evidence type="ECO:0000256" key="6">
    <source>
        <dbReference type="ARBA" id="ARBA00023274"/>
    </source>
</evidence>
<keyword evidence="5" id="KW-0496">Mitochondrion</keyword>
<dbReference type="InterPro" id="IPR026299">
    <property type="entry name" value="MRP-S31"/>
</dbReference>
<keyword evidence="3" id="KW-0809">Transit peptide</keyword>
<comment type="subcellular location">
    <subcellularLocation>
        <location evidence="1">Mitochondrion</location>
    </subcellularLocation>
</comment>
<evidence type="ECO:0000256" key="3">
    <source>
        <dbReference type="ARBA" id="ARBA00022946"/>
    </source>
</evidence>
<keyword evidence="10" id="KW-1185">Reference proteome</keyword>
<dbReference type="RefSeq" id="XP_031556969.1">
    <property type="nucleotide sequence ID" value="XM_031701109.1"/>
</dbReference>
<comment type="similarity">
    <text evidence="2">Belongs to the mitochondrion-specific ribosomal protein mS31 family.</text>
</comment>
<evidence type="ECO:0000256" key="9">
    <source>
        <dbReference type="SAM" id="MobiDB-lite"/>
    </source>
</evidence>
<dbReference type="OrthoDB" id="5989925at2759"/>
<evidence type="ECO:0000313" key="11">
    <source>
        <dbReference type="RefSeq" id="XP_031556969.1"/>
    </source>
</evidence>
<dbReference type="FunCoup" id="A0A6P8HKR0">
    <property type="interactions" value="1594"/>
</dbReference>
<evidence type="ECO:0000256" key="2">
    <source>
        <dbReference type="ARBA" id="ARBA00011057"/>
    </source>
</evidence>
<dbReference type="Pfam" id="PF15433">
    <property type="entry name" value="MRP-S31"/>
    <property type="match status" value="1"/>
</dbReference>
<gene>
    <name evidence="11" type="primary">LOC116293650</name>
</gene>
<dbReference type="PANTHER" id="PTHR13231:SF3">
    <property type="entry name" value="SMALL RIBOSOMAL SUBUNIT PROTEIN MS31"/>
    <property type="match status" value="1"/>
</dbReference>
<proteinExistence type="inferred from homology"/>
<dbReference type="PANTHER" id="PTHR13231">
    <property type="entry name" value="MITOCHONDRIAL RIBOSOMAL PROTEIN S31"/>
    <property type="match status" value="1"/>
</dbReference>